<keyword evidence="1" id="KW-0732">Signal</keyword>
<evidence type="ECO:0000313" key="2">
    <source>
        <dbReference type="EMBL" id="MFD2236863.1"/>
    </source>
</evidence>
<evidence type="ECO:0000256" key="1">
    <source>
        <dbReference type="SAM" id="SignalP"/>
    </source>
</evidence>
<dbReference type="SUPFAM" id="SSF110087">
    <property type="entry name" value="DR1885-like metal-binding protein"/>
    <property type="match status" value="1"/>
</dbReference>
<evidence type="ECO:0000313" key="3">
    <source>
        <dbReference type="Proteomes" id="UP001597371"/>
    </source>
</evidence>
<dbReference type="PANTHER" id="PTHR36302:SF1">
    <property type="entry name" value="COPPER CHAPERONE PCU(A)C"/>
    <property type="match status" value="1"/>
</dbReference>
<proteinExistence type="predicted"/>
<dbReference type="InterPro" id="IPR036182">
    <property type="entry name" value="PCuAC_sf"/>
</dbReference>
<dbReference type="Gene3D" id="2.60.40.1890">
    <property type="entry name" value="PCu(A)C copper chaperone"/>
    <property type="match status" value="1"/>
</dbReference>
<feature type="signal peptide" evidence="1">
    <location>
        <begin position="1"/>
        <end position="22"/>
    </location>
</feature>
<accession>A0ABW5CM91</accession>
<gene>
    <name evidence="2" type="ORF">ACFSKQ_05215</name>
</gene>
<feature type="chain" id="PRO_5047187608" evidence="1">
    <location>
        <begin position="23"/>
        <end position="162"/>
    </location>
</feature>
<comment type="caution">
    <text evidence="2">The sequence shown here is derived from an EMBL/GenBank/DDBJ whole genome shotgun (WGS) entry which is preliminary data.</text>
</comment>
<sequence length="162" mass="17158">MRILSRAFLALALPLVAGPALAHDYTTGALRIDHPASRATPPTARVGVGYMVISNDGAEPDRLLGGTSPVAEAVEIHSMTMEGDVMQMRRLEDGLDLPAGEEVALAPGGYHLMLVDLNEPLREGERVPLTLRFEKAGEVTVELAIEAMGMRGGNAADGHQGH</sequence>
<organism evidence="2 3">
    <name type="scientific">Aureimonas populi</name>
    <dbReference type="NCBI Taxonomy" id="1701758"/>
    <lineage>
        <taxon>Bacteria</taxon>
        <taxon>Pseudomonadati</taxon>
        <taxon>Pseudomonadota</taxon>
        <taxon>Alphaproteobacteria</taxon>
        <taxon>Hyphomicrobiales</taxon>
        <taxon>Aurantimonadaceae</taxon>
        <taxon>Aureimonas</taxon>
    </lineage>
</organism>
<protein>
    <submittedName>
        <fullName evidence="2">Copper chaperone PCu(A)C</fullName>
    </submittedName>
</protein>
<dbReference type="RefSeq" id="WP_209739682.1">
    <property type="nucleotide sequence ID" value="NZ_CP072611.1"/>
</dbReference>
<dbReference type="InterPro" id="IPR007410">
    <property type="entry name" value="LpqE-like"/>
</dbReference>
<name>A0ABW5CM91_9HYPH</name>
<dbReference type="EMBL" id="JBHUIJ010000005">
    <property type="protein sequence ID" value="MFD2236863.1"/>
    <property type="molecule type" value="Genomic_DNA"/>
</dbReference>
<dbReference type="Pfam" id="PF04314">
    <property type="entry name" value="PCuAC"/>
    <property type="match status" value="1"/>
</dbReference>
<dbReference type="Proteomes" id="UP001597371">
    <property type="component" value="Unassembled WGS sequence"/>
</dbReference>
<dbReference type="PANTHER" id="PTHR36302">
    <property type="entry name" value="BLR7088 PROTEIN"/>
    <property type="match status" value="1"/>
</dbReference>
<keyword evidence="3" id="KW-1185">Reference proteome</keyword>
<reference evidence="3" key="1">
    <citation type="journal article" date="2019" name="Int. J. Syst. Evol. Microbiol.">
        <title>The Global Catalogue of Microorganisms (GCM) 10K type strain sequencing project: providing services to taxonomists for standard genome sequencing and annotation.</title>
        <authorList>
            <consortium name="The Broad Institute Genomics Platform"/>
            <consortium name="The Broad Institute Genome Sequencing Center for Infectious Disease"/>
            <person name="Wu L."/>
            <person name="Ma J."/>
        </authorList>
    </citation>
    <scope>NUCLEOTIDE SEQUENCE [LARGE SCALE GENOMIC DNA]</scope>
    <source>
        <strain evidence="3">ZS-35-S2</strain>
    </source>
</reference>
<dbReference type="InterPro" id="IPR058248">
    <property type="entry name" value="Lxx211020-like"/>
</dbReference>